<dbReference type="GO" id="GO:0006487">
    <property type="term" value="P:protein N-linked glycosylation"/>
    <property type="evidence" value="ECO:0007669"/>
    <property type="project" value="TreeGrafter"/>
</dbReference>
<evidence type="ECO:0000256" key="1">
    <source>
        <dbReference type="ARBA" id="ARBA00005664"/>
    </source>
</evidence>
<dbReference type="RefSeq" id="XP_046120380.1">
    <property type="nucleotide sequence ID" value="XM_046263148.1"/>
</dbReference>
<dbReference type="Proteomes" id="UP000887229">
    <property type="component" value="Unassembled WGS sequence"/>
</dbReference>
<dbReference type="Pfam" id="PF03407">
    <property type="entry name" value="Nucleotid_trans"/>
    <property type="match status" value="1"/>
</dbReference>
<dbReference type="PANTHER" id="PTHR31306:SF3">
    <property type="entry name" value="NUCLEOTIDE-DIPHOSPHO-SUGAR TRANSFERASE DOMAIN-CONTAINING PROTEIN"/>
    <property type="match status" value="1"/>
</dbReference>
<accession>A0A9P8CT52</accession>
<keyword evidence="4" id="KW-0808">Transferase</keyword>
<evidence type="ECO:0000256" key="5">
    <source>
        <dbReference type="SAM" id="Phobius"/>
    </source>
</evidence>
<comment type="similarity">
    <text evidence="2">Belongs to the glycosyltransferase 77 family.</text>
</comment>
<dbReference type="GeneID" id="70294051"/>
<dbReference type="InterPro" id="IPR029044">
    <property type="entry name" value="Nucleotide-diphossugar_trans"/>
</dbReference>
<dbReference type="GO" id="GO:0016757">
    <property type="term" value="F:glycosyltransferase activity"/>
    <property type="evidence" value="ECO:0007669"/>
    <property type="project" value="UniProtKB-KW"/>
</dbReference>
<dbReference type="EMBL" id="MU251248">
    <property type="protein sequence ID" value="KAG9256456.1"/>
    <property type="molecule type" value="Genomic_DNA"/>
</dbReference>
<dbReference type="InterPro" id="IPR008630">
    <property type="entry name" value="Glyco_trans_34"/>
</dbReference>
<sequence length="376" mass="43795">MTVWSYPTNPFLRFCLASVSIAVTIVLYVSTIHLYAGFGRHRGAPWHRTWSIFTESTPGEDLSVTIPEAWQGMIHPLNETHFDTLDDRHYDIPKDAHRWAPLGKKVLIIDVDTRLDTSRGSMLGTRTPLTPDNIKPRTAGIINHFHYALIHGYDYRLVRAPEFQDRHQTWVKVPIEQEALKTYDFVVFLDADAIFNYVQVPLEWLFSLWEITPRTLIAMAEDPHSERNNDAKGWVMWNTGFSIAQKSKRTQELFQRWLDCPTERGKYAGCTQWAYDWAHEQAAFGNYVRYDYDSHKDLRAISCQDGNGMPGKNGGAGCNGVFVRHYWIGKEQTVRDLYQLLSDNKVRALHRYFHEHKDRYFLDLSHHTYPLKDVVF</sequence>
<dbReference type="PANTHER" id="PTHR31306">
    <property type="entry name" value="ALPHA-1,6-MANNOSYLTRANSFERASE MNN11-RELATED"/>
    <property type="match status" value="1"/>
</dbReference>
<proteinExistence type="inferred from homology"/>
<keyword evidence="8" id="KW-1185">Reference proteome</keyword>
<reference evidence="7" key="1">
    <citation type="journal article" date="2021" name="IMA Fungus">
        <title>Genomic characterization of three marine fungi, including Emericellopsis atlantica sp. nov. with signatures of a generalist lifestyle and marine biomass degradation.</title>
        <authorList>
            <person name="Hagestad O.C."/>
            <person name="Hou L."/>
            <person name="Andersen J.H."/>
            <person name="Hansen E.H."/>
            <person name="Altermark B."/>
            <person name="Li C."/>
            <person name="Kuhnert E."/>
            <person name="Cox R.J."/>
            <person name="Crous P.W."/>
            <person name="Spatafora J.W."/>
            <person name="Lail K."/>
            <person name="Amirebrahimi M."/>
            <person name="Lipzen A."/>
            <person name="Pangilinan J."/>
            <person name="Andreopoulos W."/>
            <person name="Hayes R.D."/>
            <person name="Ng V."/>
            <person name="Grigoriev I.V."/>
            <person name="Jackson S.A."/>
            <person name="Sutton T.D.S."/>
            <person name="Dobson A.D.W."/>
            <person name="Rama T."/>
        </authorList>
    </citation>
    <scope>NUCLEOTIDE SEQUENCE</scope>
    <source>
        <strain evidence="7">TS7</strain>
    </source>
</reference>
<feature type="domain" description="Nucleotide-diphospho-sugar transferase" evidence="6">
    <location>
        <begin position="169"/>
        <end position="294"/>
    </location>
</feature>
<gene>
    <name evidence="7" type="ORF">F5Z01DRAFT_650209</name>
</gene>
<organism evidence="7 8">
    <name type="scientific">Emericellopsis atlantica</name>
    <dbReference type="NCBI Taxonomy" id="2614577"/>
    <lineage>
        <taxon>Eukaryota</taxon>
        <taxon>Fungi</taxon>
        <taxon>Dikarya</taxon>
        <taxon>Ascomycota</taxon>
        <taxon>Pezizomycotina</taxon>
        <taxon>Sordariomycetes</taxon>
        <taxon>Hypocreomycetidae</taxon>
        <taxon>Hypocreales</taxon>
        <taxon>Bionectriaceae</taxon>
        <taxon>Emericellopsis</taxon>
    </lineage>
</organism>
<comment type="similarity">
    <text evidence="1">Belongs to the glycosyltransferase 34 family.</text>
</comment>
<keyword evidence="3" id="KW-0328">Glycosyltransferase</keyword>
<evidence type="ECO:0000256" key="2">
    <source>
        <dbReference type="ARBA" id="ARBA00007033"/>
    </source>
</evidence>
<keyword evidence="5" id="KW-0472">Membrane</keyword>
<name>A0A9P8CT52_9HYPO</name>
<evidence type="ECO:0000259" key="6">
    <source>
        <dbReference type="Pfam" id="PF03407"/>
    </source>
</evidence>
<keyword evidence="5" id="KW-1133">Transmembrane helix</keyword>
<dbReference type="Gene3D" id="3.90.550.10">
    <property type="entry name" value="Spore Coat Polysaccharide Biosynthesis Protein SpsA, Chain A"/>
    <property type="match status" value="1"/>
</dbReference>
<dbReference type="AlphaFoldDB" id="A0A9P8CT52"/>
<feature type="transmembrane region" description="Helical" evidence="5">
    <location>
        <begin position="16"/>
        <end position="38"/>
    </location>
</feature>
<evidence type="ECO:0000256" key="4">
    <source>
        <dbReference type="ARBA" id="ARBA00022679"/>
    </source>
</evidence>
<protein>
    <recommendedName>
        <fullName evidence="6">Nucleotide-diphospho-sugar transferase domain-containing protein</fullName>
    </recommendedName>
</protein>
<dbReference type="OrthoDB" id="3763672at2759"/>
<evidence type="ECO:0000313" key="8">
    <source>
        <dbReference type="Proteomes" id="UP000887229"/>
    </source>
</evidence>
<evidence type="ECO:0000256" key="3">
    <source>
        <dbReference type="ARBA" id="ARBA00022676"/>
    </source>
</evidence>
<keyword evidence="5" id="KW-0812">Transmembrane</keyword>
<comment type="caution">
    <text evidence="7">The sequence shown here is derived from an EMBL/GenBank/DDBJ whole genome shotgun (WGS) entry which is preliminary data.</text>
</comment>
<dbReference type="GO" id="GO:0000139">
    <property type="term" value="C:Golgi membrane"/>
    <property type="evidence" value="ECO:0007669"/>
    <property type="project" value="TreeGrafter"/>
</dbReference>
<evidence type="ECO:0000313" key="7">
    <source>
        <dbReference type="EMBL" id="KAG9256456.1"/>
    </source>
</evidence>
<dbReference type="InterPro" id="IPR005069">
    <property type="entry name" value="Nucl-diP-sugar_transferase"/>
</dbReference>